<evidence type="ECO:0000256" key="1">
    <source>
        <dbReference type="SAM" id="MobiDB-lite"/>
    </source>
</evidence>
<evidence type="ECO:0000313" key="2">
    <source>
        <dbReference type="Proteomes" id="UP000887566"/>
    </source>
</evidence>
<feature type="compositionally biased region" description="Polar residues" evidence="1">
    <location>
        <begin position="1"/>
        <end position="16"/>
    </location>
</feature>
<accession>A0A914W881</accession>
<sequence length="78" mass="8850">MPLHTRYTSDMPSASAQLREGDGRQLKELRESSSESSYAIIDHAWIISPCRNDRRRRNTSPTSAVMVLSNSEIEISKK</sequence>
<dbReference type="AlphaFoldDB" id="A0A914W881"/>
<feature type="region of interest" description="Disordered" evidence="1">
    <location>
        <begin position="1"/>
        <end position="33"/>
    </location>
</feature>
<organism evidence="2 3">
    <name type="scientific">Plectus sambesii</name>
    <dbReference type="NCBI Taxonomy" id="2011161"/>
    <lineage>
        <taxon>Eukaryota</taxon>
        <taxon>Metazoa</taxon>
        <taxon>Ecdysozoa</taxon>
        <taxon>Nematoda</taxon>
        <taxon>Chromadorea</taxon>
        <taxon>Plectida</taxon>
        <taxon>Plectina</taxon>
        <taxon>Plectoidea</taxon>
        <taxon>Plectidae</taxon>
        <taxon>Plectus</taxon>
    </lineage>
</organism>
<reference evidence="3" key="1">
    <citation type="submission" date="2022-11" db="UniProtKB">
        <authorList>
            <consortium name="WormBaseParasite"/>
        </authorList>
    </citation>
    <scope>IDENTIFICATION</scope>
</reference>
<proteinExistence type="predicted"/>
<dbReference type="WBParaSite" id="PSAMB.scaffold3508size18001.g21661.t1">
    <property type="protein sequence ID" value="PSAMB.scaffold3508size18001.g21661.t1"/>
    <property type="gene ID" value="PSAMB.scaffold3508size18001.g21661"/>
</dbReference>
<feature type="compositionally biased region" description="Basic and acidic residues" evidence="1">
    <location>
        <begin position="19"/>
        <end position="33"/>
    </location>
</feature>
<evidence type="ECO:0000313" key="3">
    <source>
        <dbReference type="WBParaSite" id="PSAMB.scaffold3508size18001.g21661.t1"/>
    </source>
</evidence>
<keyword evidence="2" id="KW-1185">Reference proteome</keyword>
<protein>
    <submittedName>
        <fullName evidence="3">Uncharacterized protein</fullName>
    </submittedName>
</protein>
<dbReference type="Proteomes" id="UP000887566">
    <property type="component" value="Unplaced"/>
</dbReference>
<name>A0A914W881_9BILA</name>